<organism evidence="1">
    <name type="scientific">viral metagenome</name>
    <dbReference type="NCBI Taxonomy" id="1070528"/>
    <lineage>
        <taxon>unclassified sequences</taxon>
        <taxon>metagenomes</taxon>
        <taxon>organismal metagenomes</taxon>
    </lineage>
</organism>
<reference evidence="1" key="1">
    <citation type="journal article" date="2020" name="Nature">
        <title>Giant virus diversity and host interactions through global metagenomics.</title>
        <authorList>
            <person name="Schulz F."/>
            <person name="Roux S."/>
            <person name="Paez-Espino D."/>
            <person name="Jungbluth S."/>
            <person name="Walsh D.A."/>
            <person name="Denef V.J."/>
            <person name="McMahon K.D."/>
            <person name="Konstantinidis K.T."/>
            <person name="Eloe-Fadrosh E.A."/>
            <person name="Kyrpides N.C."/>
            <person name="Woyke T."/>
        </authorList>
    </citation>
    <scope>NUCLEOTIDE SEQUENCE</scope>
    <source>
        <strain evidence="1">GVMAG-M-3300009068-25</strain>
    </source>
</reference>
<name>A0A6C0ENA8_9ZZZZ</name>
<protein>
    <recommendedName>
        <fullName evidence="2">NET domain-containing protein</fullName>
    </recommendedName>
</protein>
<proteinExistence type="predicted"/>
<accession>A0A6C0ENA8</accession>
<dbReference type="AlphaFoldDB" id="A0A6C0ENA8"/>
<evidence type="ECO:0000313" key="1">
    <source>
        <dbReference type="EMBL" id="QHT29963.1"/>
    </source>
</evidence>
<dbReference type="InterPro" id="IPR038336">
    <property type="entry name" value="NET_sf"/>
</dbReference>
<evidence type="ECO:0008006" key="2">
    <source>
        <dbReference type="Google" id="ProtNLM"/>
    </source>
</evidence>
<dbReference type="Gene3D" id="1.20.1270.220">
    <property type="match status" value="1"/>
</dbReference>
<sequence length="84" mass="9934">MNRARKDKLREQIDGLDVHEHAQVFSIIKRYTEEYTKTQSGVLVSSESLPDTCIEEMERLVAFYVDQRSRMDADERARKSLRKE</sequence>
<dbReference type="EMBL" id="MN738888">
    <property type="protein sequence ID" value="QHT29963.1"/>
    <property type="molecule type" value="Genomic_DNA"/>
</dbReference>